<dbReference type="Pfam" id="PF00189">
    <property type="entry name" value="Ribosomal_S3_C"/>
    <property type="match status" value="1"/>
</dbReference>
<name>V5JFW4_9FLOR</name>
<reference evidence="5" key="1">
    <citation type="journal article" date="2014" name="Mitochondrial DNA">
        <title>Complete mitochondrial genome of the marine red alga Grateloupia angusta (Halymeniales).</title>
        <authorList>
            <person name="Kim S.Y."/>
            <person name="Yang E.C."/>
            <person name="Boo S.M."/>
            <person name="Yoon H.S."/>
        </authorList>
    </citation>
    <scope>NUCLEOTIDE SEQUENCE</scope>
</reference>
<keyword evidence="5" id="KW-0496">Mitochondrion</keyword>
<dbReference type="GO" id="GO:0006412">
    <property type="term" value="P:translation"/>
    <property type="evidence" value="ECO:0007669"/>
    <property type="project" value="InterPro"/>
</dbReference>
<evidence type="ECO:0000259" key="4">
    <source>
        <dbReference type="Pfam" id="PF00189"/>
    </source>
</evidence>
<dbReference type="RefSeq" id="YP_008963769.1">
    <property type="nucleotide sequence ID" value="NC_023094.1"/>
</dbReference>
<proteinExistence type="inferred from homology"/>
<dbReference type="SUPFAM" id="SSF54821">
    <property type="entry name" value="Ribosomal protein S3 C-terminal domain"/>
    <property type="match status" value="1"/>
</dbReference>
<dbReference type="GO" id="GO:1990904">
    <property type="term" value="C:ribonucleoprotein complex"/>
    <property type="evidence" value="ECO:0007669"/>
    <property type="project" value="UniProtKB-KW"/>
</dbReference>
<dbReference type="GO" id="GO:0003735">
    <property type="term" value="F:structural constituent of ribosome"/>
    <property type="evidence" value="ECO:0007669"/>
    <property type="project" value="InterPro"/>
</dbReference>
<protein>
    <submittedName>
        <fullName evidence="5">Ribosomal protein S3</fullName>
    </submittedName>
</protein>
<dbReference type="InterPro" id="IPR001351">
    <property type="entry name" value="Ribosomal_uS3_C"/>
</dbReference>
<organism evidence="5">
    <name type="scientific">Grateloupia angusta</name>
    <dbReference type="NCBI Taxonomy" id="1347085"/>
    <lineage>
        <taxon>Eukaryota</taxon>
        <taxon>Rhodophyta</taxon>
        <taxon>Florideophyceae</taxon>
        <taxon>Rhodymeniophycidae</taxon>
        <taxon>Halymeniales</taxon>
        <taxon>Halymeniaceae</taxon>
        <taxon>Grateloupia</taxon>
    </lineage>
</organism>
<evidence type="ECO:0000256" key="3">
    <source>
        <dbReference type="ARBA" id="ARBA00023274"/>
    </source>
</evidence>
<keyword evidence="3" id="KW-0687">Ribonucleoprotein</keyword>
<gene>
    <name evidence="5" type="primary">rps3</name>
    <name evidence="5" type="ORF">Grat.angu.mt.02</name>
</gene>
<feature type="domain" description="Small ribosomal subunit protein uS3 C-terminal" evidence="4">
    <location>
        <begin position="144"/>
        <end position="224"/>
    </location>
</feature>
<dbReference type="GO" id="GO:0005840">
    <property type="term" value="C:ribosome"/>
    <property type="evidence" value="ECO:0007669"/>
    <property type="project" value="UniProtKB-KW"/>
</dbReference>
<dbReference type="InterPro" id="IPR036419">
    <property type="entry name" value="Ribosomal_S3_C_sf"/>
</dbReference>
<evidence type="ECO:0000256" key="1">
    <source>
        <dbReference type="ARBA" id="ARBA00010761"/>
    </source>
</evidence>
<sequence length="231" mass="27012">MAQKINPISLRLGLTQVWDSTLQNYGKLHNNYAVIFHNQLQIYKLLTQLFKLNNFALGTKQFNHSENIVKLTIFYSNLIYYPNLDKIISVKLLKLVSAWYGNRALIRIYLSLKWFSTTSLIFNYMWFLLKQNTPLNKTFWSLCRSLKMQINSKKILHSTCGPIVGELQGFRICLSGRFDNSRNQMAKTINYKLGSLPLINLQSYVEFTNSEIHTKLGTCGVQLWLFYKINY</sequence>
<geneLocation type="mitochondrion" evidence="5"/>
<dbReference type="EMBL" id="KC875853">
    <property type="protein sequence ID" value="AGO19282.1"/>
    <property type="molecule type" value="Genomic_DNA"/>
</dbReference>
<evidence type="ECO:0000313" key="5">
    <source>
        <dbReference type="EMBL" id="AGO19282.1"/>
    </source>
</evidence>
<dbReference type="Gene3D" id="3.30.1140.32">
    <property type="entry name" value="Ribosomal protein S3, C-terminal domain"/>
    <property type="match status" value="1"/>
</dbReference>
<dbReference type="GeneID" id="18056260"/>
<comment type="similarity">
    <text evidence="1">Belongs to the universal ribosomal protein uS3 family.</text>
</comment>
<dbReference type="AlphaFoldDB" id="V5JFW4"/>
<evidence type="ECO:0000256" key="2">
    <source>
        <dbReference type="ARBA" id="ARBA00022980"/>
    </source>
</evidence>
<keyword evidence="2 5" id="KW-0689">Ribosomal protein</keyword>
<accession>V5JFW4</accession>